<dbReference type="CTD" id="9941729"/>
<evidence type="ECO:0000313" key="1">
    <source>
        <dbReference type="EMBL" id="EFO24158.1"/>
    </source>
</evidence>
<dbReference type="EMBL" id="JH712122">
    <property type="protein sequence ID" value="EFO24158.1"/>
    <property type="molecule type" value="Genomic_DNA"/>
</dbReference>
<dbReference type="KEGG" id="loa:LOAG_04321"/>
<accession>A0A1S0U2V7</accession>
<reference evidence="1" key="1">
    <citation type="submission" date="2012-04" db="EMBL/GenBank/DDBJ databases">
        <title>The Genome Sequence of Loa loa.</title>
        <authorList>
            <consortium name="The Broad Institute Genome Sequencing Platform"/>
            <consortium name="Broad Institute Genome Sequencing Center for Infectious Disease"/>
            <person name="Nutman T.B."/>
            <person name="Fink D.L."/>
            <person name="Russ C."/>
            <person name="Young S."/>
            <person name="Zeng Q."/>
            <person name="Gargeya S."/>
            <person name="Alvarado L."/>
            <person name="Berlin A."/>
            <person name="Chapman S.B."/>
            <person name="Chen Z."/>
            <person name="Freedman E."/>
            <person name="Gellesch M."/>
            <person name="Goldberg J."/>
            <person name="Griggs A."/>
            <person name="Gujja S."/>
            <person name="Heilman E.R."/>
            <person name="Heiman D."/>
            <person name="Howarth C."/>
            <person name="Mehta T."/>
            <person name="Neiman D."/>
            <person name="Pearson M."/>
            <person name="Roberts A."/>
            <person name="Saif S."/>
            <person name="Shea T."/>
            <person name="Shenoy N."/>
            <person name="Sisk P."/>
            <person name="Stolte C."/>
            <person name="Sykes S."/>
            <person name="White J."/>
            <person name="Yandava C."/>
            <person name="Haas B."/>
            <person name="Henn M.R."/>
            <person name="Nusbaum C."/>
            <person name="Birren B."/>
        </authorList>
    </citation>
    <scope>NUCLEOTIDE SEQUENCE [LARGE SCALE GENOMIC DNA]</scope>
</reference>
<gene>
    <name evidence="1" type="ORF">LOAG_04321</name>
</gene>
<name>A0A1S0U2V7_LOALO</name>
<organism evidence="1">
    <name type="scientific">Loa loa</name>
    <name type="common">Eye worm</name>
    <name type="synonym">Filaria loa</name>
    <dbReference type="NCBI Taxonomy" id="7209"/>
    <lineage>
        <taxon>Eukaryota</taxon>
        <taxon>Metazoa</taxon>
        <taxon>Ecdysozoa</taxon>
        <taxon>Nematoda</taxon>
        <taxon>Chromadorea</taxon>
        <taxon>Rhabditida</taxon>
        <taxon>Spirurina</taxon>
        <taxon>Spiruromorpha</taxon>
        <taxon>Filarioidea</taxon>
        <taxon>Onchocercidae</taxon>
        <taxon>Loa</taxon>
    </lineage>
</organism>
<dbReference type="AlphaFoldDB" id="A0A1S0U2V7"/>
<dbReference type="GeneID" id="9941729"/>
<sequence>MGLIKFDKTTARQINKCHIHRRSGRQDTMQNITVKFKDDPVCKSKEKVGFLLKVAISQTIIYVDVMSIIKVKRLKEKATRRNSGSALRIWIDRMQRRMPAFHLSILFRKLN</sequence>
<dbReference type="RefSeq" id="XP_003139908.1">
    <property type="nucleotide sequence ID" value="XM_003139860.1"/>
</dbReference>
<proteinExistence type="predicted"/>
<dbReference type="InParanoid" id="A0A1S0U2V7"/>
<protein>
    <submittedName>
        <fullName evidence="1">Uncharacterized protein</fullName>
    </submittedName>
</protein>